<dbReference type="CDD" id="cd00130">
    <property type="entry name" value="PAS"/>
    <property type="match status" value="1"/>
</dbReference>
<organism evidence="12 13">
    <name type="scientific">Herbiconiux flava</name>
    <dbReference type="NCBI Taxonomy" id="881268"/>
    <lineage>
        <taxon>Bacteria</taxon>
        <taxon>Bacillati</taxon>
        <taxon>Actinomycetota</taxon>
        <taxon>Actinomycetes</taxon>
        <taxon>Micrococcales</taxon>
        <taxon>Microbacteriaceae</taxon>
        <taxon>Herbiconiux</taxon>
    </lineage>
</organism>
<dbReference type="SUPFAM" id="SSF47384">
    <property type="entry name" value="Homodimeric domain of signal transducing histidine kinase"/>
    <property type="match status" value="1"/>
</dbReference>
<dbReference type="NCBIfam" id="TIGR00229">
    <property type="entry name" value="sensory_box"/>
    <property type="match status" value="1"/>
</dbReference>
<keyword evidence="8" id="KW-1133">Transmembrane helix</keyword>
<dbReference type="GO" id="GO:0005886">
    <property type="term" value="C:plasma membrane"/>
    <property type="evidence" value="ECO:0007669"/>
    <property type="project" value="UniProtKB-SubCell"/>
</dbReference>
<comment type="caution">
    <text evidence="12">The sequence shown here is derived from an EMBL/GenBank/DDBJ whole genome shotgun (WGS) entry which is preliminary data.</text>
</comment>
<dbReference type="Gene3D" id="1.10.287.130">
    <property type="match status" value="1"/>
</dbReference>
<sequence>MSGRRRGGSFGSWSPLLKQVAALVAFVLANLVLLSPVVVEVVPALVVAADLLVLAAAAFAFVLPRTRLSPGWELAVPVATFAAVALLRLGTDGQASPFGALMVIPLVWIASEPGLRSVIFAAAGVVATISLPFLLGVSVVVSPADAVRLVFTPVAFTIAAVLINQIARVVNRRLVQLEELNAERDRLVETLERANRAARKRELQAINANALLDGVWNDITGHAIIGTDGAGLVTVWNPGAASLLGYSAKEAIGRLNITELHRREELRDFEGLVGTARSGHRDVRDWTYLRKDGTGFPAQVSIAERLDEEGEPAGFVFVATDETDAKEIERLKDEFAGLISHELRTPLSSILGYVELLRSDDDEPLSRLQEKYLGVVDRNARRLLQLVGDLLFTAQVDSGGFRVQAVPTDLPGALRAALESARPVAQAAGVELRSEIPPGALVLGADPVRLGQAVDNILSNAVKFTPRGGSVTVALETGADEARIVVSDTGFGIAEHELHRLSERFFRAGTATKNAVQGVGLGLTITKAIVTAHGGRVDIASVLGEGTSITIALPRAGVGARGVSASASRT</sequence>
<dbReference type="SUPFAM" id="SSF55874">
    <property type="entry name" value="ATPase domain of HSP90 chaperone/DNA topoisomerase II/histidine kinase"/>
    <property type="match status" value="1"/>
</dbReference>
<dbReference type="InterPro" id="IPR000700">
    <property type="entry name" value="PAS-assoc_C"/>
</dbReference>
<evidence type="ECO:0000259" key="11">
    <source>
        <dbReference type="PROSITE" id="PS50113"/>
    </source>
</evidence>
<dbReference type="EC" id="2.7.13.3" evidence="3"/>
<dbReference type="SMART" id="SM00091">
    <property type="entry name" value="PAS"/>
    <property type="match status" value="1"/>
</dbReference>
<dbReference type="InterPro" id="IPR036097">
    <property type="entry name" value="HisK_dim/P_sf"/>
</dbReference>
<keyword evidence="7" id="KW-0902">Two-component regulatory system</keyword>
<comment type="subcellular location">
    <subcellularLocation>
        <location evidence="2">Cell membrane</location>
    </subcellularLocation>
</comment>
<keyword evidence="8" id="KW-0812">Transmembrane</keyword>
<dbReference type="Pfam" id="PF00989">
    <property type="entry name" value="PAS"/>
    <property type="match status" value="1"/>
</dbReference>
<evidence type="ECO:0000259" key="9">
    <source>
        <dbReference type="PROSITE" id="PS50109"/>
    </source>
</evidence>
<dbReference type="Pfam" id="PF02518">
    <property type="entry name" value="HATPase_c"/>
    <property type="match status" value="1"/>
</dbReference>
<dbReference type="RefSeq" id="WP_271206581.1">
    <property type="nucleotide sequence ID" value="NZ_BSEW01000002.1"/>
</dbReference>
<feature type="domain" description="PAS" evidence="10">
    <location>
        <begin position="224"/>
        <end position="280"/>
    </location>
</feature>
<dbReference type="PROSITE" id="PS50112">
    <property type="entry name" value="PAS"/>
    <property type="match status" value="1"/>
</dbReference>
<keyword evidence="8" id="KW-0472">Membrane</keyword>
<evidence type="ECO:0000313" key="13">
    <source>
        <dbReference type="Proteomes" id="UP000549913"/>
    </source>
</evidence>
<dbReference type="InterPro" id="IPR000014">
    <property type="entry name" value="PAS"/>
</dbReference>
<keyword evidence="5" id="KW-0808">Transferase</keyword>
<feature type="domain" description="Histidine kinase" evidence="9">
    <location>
        <begin position="338"/>
        <end position="557"/>
    </location>
</feature>
<dbReference type="PANTHER" id="PTHR43711">
    <property type="entry name" value="TWO-COMPONENT HISTIDINE KINASE"/>
    <property type="match status" value="1"/>
</dbReference>
<dbReference type="InterPro" id="IPR036890">
    <property type="entry name" value="HATPase_C_sf"/>
</dbReference>
<name>A0A852SQS1_9MICO</name>
<dbReference type="SUPFAM" id="SSF55785">
    <property type="entry name" value="PYP-like sensor domain (PAS domain)"/>
    <property type="match status" value="1"/>
</dbReference>
<feature type="transmembrane region" description="Helical" evidence="8">
    <location>
        <begin position="45"/>
        <end position="64"/>
    </location>
</feature>
<feature type="transmembrane region" description="Helical" evidence="8">
    <location>
        <begin position="71"/>
        <end position="89"/>
    </location>
</feature>
<reference evidence="12 13" key="1">
    <citation type="submission" date="2020-07" db="EMBL/GenBank/DDBJ databases">
        <title>Sequencing the genomes of 1000 actinobacteria strains.</title>
        <authorList>
            <person name="Klenk H.-P."/>
        </authorList>
    </citation>
    <scope>NUCLEOTIDE SEQUENCE [LARGE SCALE GENOMIC DNA]</scope>
    <source>
        <strain evidence="12 13">DSM 26474</strain>
    </source>
</reference>
<dbReference type="InterPro" id="IPR003594">
    <property type="entry name" value="HATPase_dom"/>
</dbReference>
<dbReference type="GO" id="GO:0006355">
    <property type="term" value="P:regulation of DNA-templated transcription"/>
    <property type="evidence" value="ECO:0007669"/>
    <property type="project" value="InterPro"/>
</dbReference>
<dbReference type="CDD" id="cd00082">
    <property type="entry name" value="HisKA"/>
    <property type="match status" value="1"/>
</dbReference>
<accession>A0A852SQS1</accession>
<keyword evidence="4" id="KW-0597">Phosphoprotein</keyword>
<evidence type="ECO:0000256" key="3">
    <source>
        <dbReference type="ARBA" id="ARBA00012438"/>
    </source>
</evidence>
<dbReference type="InterPro" id="IPR050736">
    <property type="entry name" value="Sensor_HK_Regulatory"/>
</dbReference>
<dbReference type="PROSITE" id="PS50113">
    <property type="entry name" value="PAC"/>
    <property type="match status" value="1"/>
</dbReference>
<dbReference type="SMART" id="SM00086">
    <property type="entry name" value="PAC"/>
    <property type="match status" value="1"/>
</dbReference>
<keyword evidence="13" id="KW-1185">Reference proteome</keyword>
<dbReference type="AlphaFoldDB" id="A0A852SQS1"/>
<evidence type="ECO:0000256" key="5">
    <source>
        <dbReference type="ARBA" id="ARBA00022679"/>
    </source>
</evidence>
<comment type="catalytic activity">
    <reaction evidence="1">
        <text>ATP + protein L-histidine = ADP + protein N-phospho-L-histidine.</text>
        <dbReference type="EC" id="2.7.13.3"/>
    </reaction>
</comment>
<feature type="transmembrane region" description="Helical" evidence="8">
    <location>
        <begin position="118"/>
        <end position="140"/>
    </location>
</feature>
<feature type="transmembrane region" description="Helical" evidence="8">
    <location>
        <begin position="20"/>
        <end position="39"/>
    </location>
</feature>
<feature type="domain" description="PAC" evidence="11">
    <location>
        <begin position="282"/>
        <end position="334"/>
    </location>
</feature>
<evidence type="ECO:0000256" key="6">
    <source>
        <dbReference type="ARBA" id="ARBA00022777"/>
    </source>
</evidence>
<evidence type="ECO:0000256" key="4">
    <source>
        <dbReference type="ARBA" id="ARBA00022553"/>
    </source>
</evidence>
<proteinExistence type="predicted"/>
<dbReference type="PANTHER" id="PTHR43711:SF1">
    <property type="entry name" value="HISTIDINE KINASE 1"/>
    <property type="match status" value="1"/>
</dbReference>
<gene>
    <name evidence="12" type="ORF">BJ984_002357</name>
</gene>
<evidence type="ECO:0000256" key="7">
    <source>
        <dbReference type="ARBA" id="ARBA00023012"/>
    </source>
</evidence>
<dbReference type="InterPro" id="IPR004358">
    <property type="entry name" value="Sig_transdc_His_kin-like_C"/>
</dbReference>
<dbReference type="PROSITE" id="PS50109">
    <property type="entry name" value="HIS_KIN"/>
    <property type="match status" value="1"/>
</dbReference>
<evidence type="ECO:0000259" key="10">
    <source>
        <dbReference type="PROSITE" id="PS50112"/>
    </source>
</evidence>
<dbReference type="Proteomes" id="UP000549913">
    <property type="component" value="Unassembled WGS sequence"/>
</dbReference>
<dbReference type="InterPro" id="IPR005467">
    <property type="entry name" value="His_kinase_dom"/>
</dbReference>
<evidence type="ECO:0000256" key="8">
    <source>
        <dbReference type="SAM" id="Phobius"/>
    </source>
</evidence>
<dbReference type="FunFam" id="3.30.565.10:FF:000006">
    <property type="entry name" value="Sensor histidine kinase WalK"/>
    <property type="match status" value="1"/>
</dbReference>
<dbReference type="EMBL" id="JACCBM010000001">
    <property type="protein sequence ID" value="NYD71199.1"/>
    <property type="molecule type" value="Genomic_DNA"/>
</dbReference>
<dbReference type="Gene3D" id="3.30.565.10">
    <property type="entry name" value="Histidine kinase-like ATPase, C-terminal domain"/>
    <property type="match status" value="1"/>
</dbReference>
<evidence type="ECO:0000313" key="12">
    <source>
        <dbReference type="EMBL" id="NYD71199.1"/>
    </source>
</evidence>
<dbReference type="Pfam" id="PF00512">
    <property type="entry name" value="HisKA"/>
    <property type="match status" value="1"/>
</dbReference>
<dbReference type="InterPro" id="IPR013767">
    <property type="entry name" value="PAS_fold"/>
</dbReference>
<dbReference type="Gene3D" id="3.30.450.20">
    <property type="entry name" value="PAS domain"/>
    <property type="match status" value="1"/>
</dbReference>
<dbReference type="GO" id="GO:0000155">
    <property type="term" value="F:phosphorelay sensor kinase activity"/>
    <property type="evidence" value="ECO:0007669"/>
    <property type="project" value="InterPro"/>
</dbReference>
<dbReference type="InterPro" id="IPR001610">
    <property type="entry name" value="PAC"/>
</dbReference>
<dbReference type="SMART" id="SM00387">
    <property type="entry name" value="HATPase_c"/>
    <property type="match status" value="1"/>
</dbReference>
<feature type="transmembrane region" description="Helical" evidence="8">
    <location>
        <begin position="146"/>
        <end position="167"/>
    </location>
</feature>
<dbReference type="InterPro" id="IPR003661">
    <property type="entry name" value="HisK_dim/P_dom"/>
</dbReference>
<evidence type="ECO:0000256" key="2">
    <source>
        <dbReference type="ARBA" id="ARBA00004236"/>
    </source>
</evidence>
<protein>
    <recommendedName>
        <fullName evidence="3">histidine kinase</fullName>
        <ecNumber evidence="3">2.7.13.3</ecNumber>
    </recommendedName>
</protein>
<dbReference type="PRINTS" id="PR00344">
    <property type="entry name" value="BCTRLSENSOR"/>
</dbReference>
<dbReference type="SMART" id="SM00388">
    <property type="entry name" value="HisKA"/>
    <property type="match status" value="1"/>
</dbReference>
<keyword evidence="6" id="KW-0418">Kinase</keyword>
<dbReference type="InterPro" id="IPR035965">
    <property type="entry name" value="PAS-like_dom_sf"/>
</dbReference>
<evidence type="ECO:0000256" key="1">
    <source>
        <dbReference type="ARBA" id="ARBA00000085"/>
    </source>
</evidence>
<dbReference type="CDD" id="cd00075">
    <property type="entry name" value="HATPase"/>
    <property type="match status" value="1"/>
</dbReference>